<accession>A0AA40CI74</accession>
<feature type="signal peptide" evidence="3">
    <location>
        <begin position="1"/>
        <end position="22"/>
    </location>
</feature>
<evidence type="ECO:0000256" key="1">
    <source>
        <dbReference type="SAM" id="MobiDB-lite"/>
    </source>
</evidence>
<name>A0AA40CI74_9PEZI</name>
<evidence type="ECO:0008006" key="6">
    <source>
        <dbReference type="Google" id="ProtNLM"/>
    </source>
</evidence>
<comment type="caution">
    <text evidence="4">The sequence shown here is derived from an EMBL/GenBank/DDBJ whole genome shotgun (WGS) entry which is preliminary data.</text>
</comment>
<keyword evidence="2" id="KW-0812">Transmembrane</keyword>
<gene>
    <name evidence="4" type="ORF">B0T16DRAFT_421214</name>
</gene>
<feature type="region of interest" description="Disordered" evidence="1">
    <location>
        <begin position="490"/>
        <end position="509"/>
    </location>
</feature>
<feature type="compositionally biased region" description="Basic and acidic residues" evidence="1">
    <location>
        <begin position="550"/>
        <end position="559"/>
    </location>
</feature>
<keyword evidence="2" id="KW-1133">Transmembrane helix</keyword>
<dbReference type="AlphaFoldDB" id="A0AA40CI74"/>
<dbReference type="Gene3D" id="2.120.10.80">
    <property type="entry name" value="Kelch-type beta propeller"/>
    <property type="match status" value="1"/>
</dbReference>
<evidence type="ECO:0000313" key="5">
    <source>
        <dbReference type="Proteomes" id="UP001174936"/>
    </source>
</evidence>
<protein>
    <recommendedName>
        <fullName evidence="6">Kelch repeat protein</fullName>
    </recommendedName>
</protein>
<keyword evidence="2" id="KW-0472">Membrane</keyword>
<dbReference type="EMBL" id="JAULSV010000007">
    <property type="protein sequence ID" value="KAK0638453.1"/>
    <property type="molecule type" value="Genomic_DNA"/>
</dbReference>
<evidence type="ECO:0000313" key="4">
    <source>
        <dbReference type="EMBL" id="KAK0638453.1"/>
    </source>
</evidence>
<organism evidence="4 5">
    <name type="scientific">Cercophora newfieldiana</name>
    <dbReference type="NCBI Taxonomy" id="92897"/>
    <lineage>
        <taxon>Eukaryota</taxon>
        <taxon>Fungi</taxon>
        <taxon>Dikarya</taxon>
        <taxon>Ascomycota</taxon>
        <taxon>Pezizomycotina</taxon>
        <taxon>Sordariomycetes</taxon>
        <taxon>Sordariomycetidae</taxon>
        <taxon>Sordariales</taxon>
        <taxon>Lasiosphaeriaceae</taxon>
        <taxon>Cercophora</taxon>
    </lineage>
</organism>
<feature type="transmembrane region" description="Helical" evidence="2">
    <location>
        <begin position="461"/>
        <end position="483"/>
    </location>
</feature>
<evidence type="ECO:0000256" key="3">
    <source>
        <dbReference type="SAM" id="SignalP"/>
    </source>
</evidence>
<evidence type="ECO:0000256" key="2">
    <source>
        <dbReference type="SAM" id="Phobius"/>
    </source>
</evidence>
<keyword evidence="3" id="KW-0732">Signal</keyword>
<reference evidence="4" key="1">
    <citation type="submission" date="2023-06" db="EMBL/GenBank/DDBJ databases">
        <title>Genome-scale phylogeny and comparative genomics of the fungal order Sordariales.</title>
        <authorList>
            <consortium name="Lawrence Berkeley National Laboratory"/>
            <person name="Hensen N."/>
            <person name="Bonometti L."/>
            <person name="Westerberg I."/>
            <person name="Brannstrom I.O."/>
            <person name="Guillou S."/>
            <person name="Cros-Aarteil S."/>
            <person name="Calhoun S."/>
            <person name="Haridas S."/>
            <person name="Kuo A."/>
            <person name="Mondo S."/>
            <person name="Pangilinan J."/>
            <person name="Riley R."/>
            <person name="Labutti K."/>
            <person name="Andreopoulos B."/>
            <person name="Lipzen A."/>
            <person name="Chen C."/>
            <person name="Yanf M."/>
            <person name="Daum C."/>
            <person name="Ng V."/>
            <person name="Clum A."/>
            <person name="Steindorff A."/>
            <person name="Ohm R."/>
            <person name="Martin F."/>
            <person name="Silar P."/>
            <person name="Natvig D."/>
            <person name="Lalanne C."/>
            <person name="Gautier V."/>
            <person name="Ament-Velasquez S.L."/>
            <person name="Kruys A."/>
            <person name="Hutchinson M.I."/>
            <person name="Powell A.J."/>
            <person name="Barry K."/>
            <person name="Miller A.N."/>
            <person name="Grigoriev I.V."/>
            <person name="Debuchy R."/>
            <person name="Gladieux P."/>
            <person name="Thoren M.H."/>
            <person name="Johannesson H."/>
        </authorList>
    </citation>
    <scope>NUCLEOTIDE SEQUENCE</scope>
    <source>
        <strain evidence="4">SMH2532-1</strain>
    </source>
</reference>
<keyword evidence="5" id="KW-1185">Reference proteome</keyword>
<dbReference type="Proteomes" id="UP001174936">
    <property type="component" value="Unassembled WGS sequence"/>
</dbReference>
<dbReference type="SUPFAM" id="SSF117281">
    <property type="entry name" value="Kelch motif"/>
    <property type="match status" value="2"/>
</dbReference>
<feature type="region of interest" description="Disordered" evidence="1">
    <location>
        <begin position="536"/>
        <end position="569"/>
    </location>
</feature>
<sequence>MVFTQITVTAFVLLALGQSAQALSDVPLPSKFVRRSVAKAAVLGNYVYVDGGEISQFGDDGKIGPRTSNQVNSTLSIDISQSWKTDSVTIRTIPKAPLPPKQNVHLWTDTVEGALYSWGGKFFLGQNMTKTELYKFTADGKGGGSWAVQSPGNPSLFNGLIPGEFSAVTTVNDTGYLIGGIASGWTQLSRARNQVLPGMLAYNMKTHIWQNGTVGFSPFNTLIGAEASYLPTFGPNGLVLVLGGYSPRVDGEPNINASPSQDFRNLTFFNPLTKTTYWQTTTGEAPPSPRGRFCITGFRNTAGGYELFLFGGVNLRDKFTYHDAYILSLPGFVWTKLSEPPAGPRAEQTCVAVGKRQVLSIGGTNPYLAQWTDPDPAPNGLLVFDMTAMAWRDSYDANAAAYEAPDAVQSWYSKGSLDSVEWSSEDVKRLFAVVNEPGDFDPAPNQPSAGEKEGASTPVGAIAGGVVGGVAALVIVLAIVWYVRRRNNKKQQPEHGIPPPELPNTQPSTELKYAYGGPPTGEAGIPDHHELAGGAAVDSKAASYTASNQHELETSHARQELPGWNSGAAPVELYGGEVPRR</sequence>
<proteinExistence type="predicted"/>
<feature type="chain" id="PRO_5041362915" description="Kelch repeat protein" evidence="3">
    <location>
        <begin position="23"/>
        <end position="581"/>
    </location>
</feature>
<dbReference type="InterPro" id="IPR015915">
    <property type="entry name" value="Kelch-typ_b-propeller"/>
</dbReference>